<dbReference type="Pfam" id="PF17919">
    <property type="entry name" value="RT_RNaseH_2"/>
    <property type="match status" value="1"/>
</dbReference>
<accession>A0A0C2NBH2</accession>
<dbReference type="InterPro" id="IPR043502">
    <property type="entry name" value="DNA/RNA_pol_sf"/>
</dbReference>
<dbReference type="OrthoDB" id="6765981at2759"/>
<evidence type="ECO:0000259" key="1">
    <source>
        <dbReference type="Pfam" id="PF17919"/>
    </source>
</evidence>
<dbReference type="EMBL" id="JWZT01001801">
    <property type="protein sequence ID" value="KII71307.1"/>
    <property type="molecule type" value="Genomic_DNA"/>
</dbReference>
<dbReference type="Proteomes" id="UP000031668">
    <property type="component" value="Unassembled WGS sequence"/>
</dbReference>
<feature type="domain" description="Reverse transcriptase/retrotransposon-derived protein RNase H-like" evidence="1">
    <location>
        <begin position="11"/>
        <end position="59"/>
    </location>
</feature>
<name>A0A0C2NBH2_THEKT</name>
<organism evidence="2 3">
    <name type="scientific">Thelohanellus kitauei</name>
    <name type="common">Myxosporean</name>
    <dbReference type="NCBI Taxonomy" id="669202"/>
    <lineage>
        <taxon>Eukaryota</taxon>
        <taxon>Metazoa</taxon>
        <taxon>Cnidaria</taxon>
        <taxon>Myxozoa</taxon>
        <taxon>Myxosporea</taxon>
        <taxon>Bivalvulida</taxon>
        <taxon>Platysporina</taxon>
        <taxon>Myxobolidae</taxon>
        <taxon>Thelohanellus</taxon>
    </lineage>
</organism>
<proteinExistence type="predicted"/>
<evidence type="ECO:0000313" key="2">
    <source>
        <dbReference type="EMBL" id="KII71307.1"/>
    </source>
</evidence>
<sequence length="107" mass="12361">MSERISYSDLFKNDIPFYVDTDASGDVIGSVFSKIDKYGNIKPVHFLSRILSTAKCNYCFVRTDHQPLETILNTKDPTDVKGQLGRRLDHFTEYNSEVRYRKGPEHI</sequence>
<protein>
    <recommendedName>
        <fullName evidence="1">Reverse transcriptase/retrotransposon-derived protein RNase H-like domain-containing protein</fullName>
    </recommendedName>
</protein>
<dbReference type="AlphaFoldDB" id="A0A0C2NBH2"/>
<evidence type="ECO:0000313" key="3">
    <source>
        <dbReference type="Proteomes" id="UP000031668"/>
    </source>
</evidence>
<comment type="caution">
    <text evidence="2">The sequence shown here is derived from an EMBL/GenBank/DDBJ whole genome shotgun (WGS) entry which is preliminary data.</text>
</comment>
<keyword evidence="3" id="KW-1185">Reference proteome</keyword>
<dbReference type="InterPro" id="IPR041577">
    <property type="entry name" value="RT_RNaseH_2"/>
</dbReference>
<reference evidence="2 3" key="1">
    <citation type="journal article" date="2014" name="Genome Biol. Evol.">
        <title>The genome of the myxosporean Thelohanellus kitauei shows adaptations to nutrient acquisition within its fish host.</title>
        <authorList>
            <person name="Yang Y."/>
            <person name="Xiong J."/>
            <person name="Zhou Z."/>
            <person name="Huo F."/>
            <person name="Miao W."/>
            <person name="Ran C."/>
            <person name="Liu Y."/>
            <person name="Zhang J."/>
            <person name="Feng J."/>
            <person name="Wang M."/>
            <person name="Wang M."/>
            <person name="Wang L."/>
            <person name="Yao B."/>
        </authorList>
    </citation>
    <scope>NUCLEOTIDE SEQUENCE [LARGE SCALE GENOMIC DNA]</scope>
    <source>
        <strain evidence="2">Wuqing</strain>
    </source>
</reference>
<dbReference type="SUPFAM" id="SSF56672">
    <property type="entry name" value="DNA/RNA polymerases"/>
    <property type="match status" value="1"/>
</dbReference>
<gene>
    <name evidence="2" type="ORF">RF11_03706</name>
</gene>